<dbReference type="Gene3D" id="1.10.510.10">
    <property type="entry name" value="Transferase(Phosphotransferase) domain 1"/>
    <property type="match status" value="1"/>
</dbReference>
<dbReference type="PANTHER" id="PTHR44329">
    <property type="entry name" value="SERINE/THREONINE-PROTEIN KINASE TNNI3K-RELATED"/>
    <property type="match status" value="1"/>
</dbReference>
<gene>
    <name evidence="7" type="ORF">OTU49_014850</name>
</gene>
<accession>A0AAW0YRG3</accession>
<dbReference type="EMBL" id="JARKIK010000001">
    <property type="protein sequence ID" value="KAK8754201.1"/>
    <property type="molecule type" value="Genomic_DNA"/>
</dbReference>
<reference evidence="7 8" key="1">
    <citation type="journal article" date="2024" name="BMC Genomics">
        <title>Genome assembly of redclaw crayfish (Cherax quadricarinatus) provides insights into its immune adaptation and hypoxia tolerance.</title>
        <authorList>
            <person name="Liu Z."/>
            <person name="Zheng J."/>
            <person name="Li H."/>
            <person name="Fang K."/>
            <person name="Wang S."/>
            <person name="He J."/>
            <person name="Zhou D."/>
            <person name="Weng S."/>
            <person name="Chi M."/>
            <person name="Gu Z."/>
            <person name="He J."/>
            <person name="Li F."/>
            <person name="Wang M."/>
        </authorList>
    </citation>
    <scope>NUCLEOTIDE SEQUENCE [LARGE SCALE GENOMIC DNA]</scope>
    <source>
        <strain evidence="7">ZL_2023a</strain>
    </source>
</reference>
<protein>
    <recommendedName>
        <fullName evidence="6">Protein kinase domain-containing protein</fullName>
    </recommendedName>
</protein>
<dbReference type="InterPro" id="IPR008271">
    <property type="entry name" value="Ser/Thr_kinase_AS"/>
</dbReference>
<dbReference type="Pfam" id="PF00069">
    <property type="entry name" value="Pkinase"/>
    <property type="match status" value="1"/>
</dbReference>
<sequence length="247" mass="28452">MGLCTRILASETDIVIKTFTGSEPYEDLFTELKYLHRVQGVTGVQKLVGVALKLPLLITEFDGISLYKYCCKDIEKNKFFIILKNICRTVKELNMLGIIHNDIKSDNICVKESHGEPKTSLIDFGNSTEKGDILFKRRLSKHAKETLDWIAPEVQESKVSTPESDAYSVAVMTEELTKNLNMSLPREMQNWIKKCQEKNPAKRPDMDDLINIIDSKQRKRSRTEYDTEEEQQQQPPQKRTKSYCTLI</sequence>
<dbReference type="PROSITE" id="PS50011">
    <property type="entry name" value="PROTEIN_KINASE_DOM"/>
    <property type="match status" value="1"/>
</dbReference>
<evidence type="ECO:0000256" key="3">
    <source>
        <dbReference type="ARBA" id="ARBA00022777"/>
    </source>
</evidence>
<keyword evidence="3" id="KW-0418">Kinase</keyword>
<evidence type="ECO:0000313" key="8">
    <source>
        <dbReference type="Proteomes" id="UP001445076"/>
    </source>
</evidence>
<evidence type="ECO:0000256" key="4">
    <source>
        <dbReference type="ARBA" id="ARBA00022840"/>
    </source>
</evidence>
<dbReference type="SMART" id="SM00220">
    <property type="entry name" value="S_TKc"/>
    <property type="match status" value="1"/>
</dbReference>
<dbReference type="GO" id="GO:0005524">
    <property type="term" value="F:ATP binding"/>
    <property type="evidence" value="ECO:0007669"/>
    <property type="project" value="UniProtKB-KW"/>
</dbReference>
<dbReference type="AlphaFoldDB" id="A0AAW0YRG3"/>
<keyword evidence="2" id="KW-0547">Nucleotide-binding</keyword>
<dbReference type="Proteomes" id="UP001445076">
    <property type="component" value="Unassembled WGS sequence"/>
</dbReference>
<keyword evidence="8" id="KW-1185">Reference proteome</keyword>
<dbReference type="InterPro" id="IPR000719">
    <property type="entry name" value="Prot_kinase_dom"/>
</dbReference>
<evidence type="ECO:0000259" key="6">
    <source>
        <dbReference type="PROSITE" id="PS50011"/>
    </source>
</evidence>
<dbReference type="InterPro" id="IPR011009">
    <property type="entry name" value="Kinase-like_dom_sf"/>
</dbReference>
<dbReference type="PROSITE" id="PS00108">
    <property type="entry name" value="PROTEIN_KINASE_ST"/>
    <property type="match status" value="1"/>
</dbReference>
<comment type="caution">
    <text evidence="7">The sequence shown here is derived from an EMBL/GenBank/DDBJ whole genome shotgun (WGS) entry which is preliminary data.</text>
</comment>
<dbReference type="GO" id="GO:0004674">
    <property type="term" value="F:protein serine/threonine kinase activity"/>
    <property type="evidence" value="ECO:0007669"/>
    <property type="project" value="TreeGrafter"/>
</dbReference>
<keyword evidence="1" id="KW-0808">Transferase</keyword>
<keyword evidence="4" id="KW-0067">ATP-binding</keyword>
<dbReference type="PANTHER" id="PTHR44329:SF288">
    <property type="entry name" value="MITOGEN-ACTIVATED PROTEIN KINASE KINASE KINASE 20"/>
    <property type="match status" value="1"/>
</dbReference>
<evidence type="ECO:0000313" key="7">
    <source>
        <dbReference type="EMBL" id="KAK8754201.1"/>
    </source>
</evidence>
<evidence type="ECO:0000256" key="2">
    <source>
        <dbReference type="ARBA" id="ARBA00022741"/>
    </source>
</evidence>
<evidence type="ECO:0000256" key="1">
    <source>
        <dbReference type="ARBA" id="ARBA00022679"/>
    </source>
</evidence>
<feature type="domain" description="Protein kinase" evidence="6">
    <location>
        <begin position="1"/>
        <end position="247"/>
    </location>
</feature>
<feature type="region of interest" description="Disordered" evidence="5">
    <location>
        <begin position="199"/>
        <end position="247"/>
    </location>
</feature>
<organism evidence="7 8">
    <name type="scientific">Cherax quadricarinatus</name>
    <name type="common">Australian red claw crayfish</name>
    <dbReference type="NCBI Taxonomy" id="27406"/>
    <lineage>
        <taxon>Eukaryota</taxon>
        <taxon>Metazoa</taxon>
        <taxon>Ecdysozoa</taxon>
        <taxon>Arthropoda</taxon>
        <taxon>Crustacea</taxon>
        <taxon>Multicrustacea</taxon>
        <taxon>Malacostraca</taxon>
        <taxon>Eumalacostraca</taxon>
        <taxon>Eucarida</taxon>
        <taxon>Decapoda</taxon>
        <taxon>Pleocyemata</taxon>
        <taxon>Astacidea</taxon>
        <taxon>Parastacoidea</taxon>
        <taxon>Parastacidae</taxon>
        <taxon>Cherax</taxon>
    </lineage>
</organism>
<name>A0AAW0YRG3_CHEQU</name>
<dbReference type="InterPro" id="IPR051681">
    <property type="entry name" value="Ser/Thr_Kinases-Pseudokinases"/>
</dbReference>
<proteinExistence type="predicted"/>
<evidence type="ECO:0000256" key="5">
    <source>
        <dbReference type="SAM" id="MobiDB-lite"/>
    </source>
</evidence>
<dbReference type="SUPFAM" id="SSF56112">
    <property type="entry name" value="Protein kinase-like (PK-like)"/>
    <property type="match status" value="1"/>
</dbReference>